<dbReference type="InterPro" id="IPR013196">
    <property type="entry name" value="HTH_11"/>
</dbReference>
<dbReference type="InterPro" id="IPR036388">
    <property type="entry name" value="WH-like_DNA-bd_sf"/>
</dbReference>
<gene>
    <name evidence="4" type="primary">niaR</name>
    <name evidence="4" type="ORF">NCTC10571_02131</name>
</gene>
<feature type="domain" description="3H" evidence="2">
    <location>
        <begin position="73"/>
        <end position="169"/>
    </location>
</feature>
<dbReference type="Proteomes" id="UP000255234">
    <property type="component" value="Unassembled WGS sequence"/>
</dbReference>
<dbReference type="InterPro" id="IPR036390">
    <property type="entry name" value="WH_DNA-bd_sf"/>
</dbReference>
<evidence type="ECO:0000259" key="3">
    <source>
        <dbReference type="Pfam" id="PF08279"/>
    </source>
</evidence>
<keyword evidence="1" id="KW-0533">Nickel</keyword>
<evidence type="ECO:0000313" key="5">
    <source>
        <dbReference type="Proteomes" id="UP000255234"/>
    </source>
</evidence>
<dbReference type="InterPro" id="IPR026043">
    <property type="entry name" value="NadR"/>
</dbReference>
<dbReference type="RefSeq" id="WP_115152079.1">
    <property type="nucleotide sequence ID" value="NZ_UGPP01000001.1"/>
</dbReference>
<evidence type="ECO:0000259" key="2">
    <source>
        <dbReference type="Pfam" id="PF02829"/>
    </source>
</evidence>
<accession>A0A378NU86</accession>
<dbReference type="Pfam" id="PF08279">
    <property type="entry name" value="HTH_11"/>
    <property type="match status" value="1"/>
</dbReference>
<proteinExistence type="predicted"/>
<dbReference type="InterPro" id="IPR035922">
    <property type="entry name" value="3H_dom_sf"/>
</dbReference>
<dbReference type="AlphaFoldDB" id="A0A378NU86"/>
<organism evidence="4 5">
    <name type="scientific">Megamonas hypermegale</name>
    <dbReference type="NCBI Taxonomy" id="158847"/>
    <lineage>
        <taxon>Bacteria</taxon>
        <taxon>Bacillati</taxon>
        <taxon>Bacillota</taxon>
        <taxon>Negativicutes</taxon>
        <taxon>Selenomonadales</taxon>
        <taxon>Selenomonadaceae</taxon>
        <taxon>Megamonas</taxon>
    </lineage>
</organism>
<name>A0A378NU86_9FIRM</name>
<feature type="binding site" evidence="1">
    <location>
        <position position="146"/>
    </location>
    <ligand>
        <name>Ni(2+)</name>
        <dbReference type="ChEBI" id="CHEBI:49786"/>
    </ligand>
</feature>
<sequence length="171" mass="19434">MNTDERREQILYTLKQTNTPITGSELANIFKVSRQIIVGDITVLRASGHNIFATPRGYLLPYDQAKEEQLATIACQHNDDNLQTELEIIIDNGGKVRDVIVEHPLYGEIRVNLFINSRRDIQLFLAKKEKTNASALMSITKGLHYHTIEIPNMETLELIKTELNKAHILIA</sequence>
<feature type="binding site" evidence="1">
    <location>
        <position position="144"/>
    </location>
    <ligand>
        <name>Ni(2+)</name>
        <dbReference type="ChEBI" id="CHEBI:49786"/>
    </ligand>
</feature>
<dbReference type="SUPFAM" id="SSF46785">
    <property type="entry name" value="Winged helix' DNA-binding domain"/>
    <property type="match status" value="1"/>
</dbReference>
<dbReference type="SUPFAM" id="SSF75500">
    <property type="entry name" value="Putative transcriptional regulator TM1602, C-terminal domain"/>
    <property type="match status" value="1"/>
</dbReference>
<dbReference type="PIRSF" id="PIRSF037847">
    <property type="entry name" value="NiaR"/>
    <property type="match status" value="1"/>
</dbReference>
<dbReference type="GO" id="GO:0046872">
    <property type="term" value="F:metal ion binding"/>
    <property type="evidence" value="ECO:0007669"/>
    <property type="project" value="UniProtKB-KW"/>
</dbReference>
<reference evidence="4 5" key="1">
    <citation type="submission" date="2018-06" db="EMBL/GenBank/DDBJ databases">
        <authorList>
            <consortium name="Pathogen Informatics"/>
            <person name="Doyle S."/>
        </authorList>
    </citation>
    <scope>NUCLEOTIDE SEQUENCE [LARGE SCALE GENOMIC DNA]</scope>
    <source>
        <strain evidence="4 5">NCTC10571</strain>
    </source>
</reference>
<protein>
    <submittedName>
        <fullName evidence="4">Probable transcription repressor NiaR</fullName>
    </submittedName>
</protein>
<feature type="binding site" evidence="1">
    <location>
        <position position="85"/>
    </location>
    <ligand>
        <name>Ni(2+)</name>
        <dbReference type="ChEBI" id="CHEBI:49786"/>
    </ligand>
</feature>
<dbReference type="Gene3D" id="3.30.1340.20">
    <property type="entry name" value="3H domain"/>
    <property type="match status" value="1"/>
</dbReference>
<dbReference type="Gene3D" id="1.10.10.10">
    <property type="entry name" value="Winged helix-like DNA-binding domain superfamily/Winged helix DNA-binding domain"/>
    <property type="match status" value="1"/>
</dbReference>
<dbReference type="EMBL" id="UGPP01000001">
    <property type="protein sequence ID" value="STY71943.1"/>
    <property type="molecule type" value="Genomic_DNA"/>
</dbReference>
<dbReference type="PANTHER" id="PTHR40068:SF1">
    <property type="entry name" value="TRANSCRIPTION REPRESSOR NIAR-RELATED"/>
    <property type="match status" value="1"/>
</dbReference>
<dbReference type="PANTHER" id="PTHR40068">
    <property type="entry name" value="TRANSCRIPTION REPRESSOR NIAR-RELATED"/>
    <property type="match status" value="1"/>
</dbReference>
<feature type="domain" description="Helix-turn-helix type 11" evidence="3">
    <location>
        <begin position="6"/>
        <end position="58"/>
    </location>
</feature>
<dbReference type="Pfam" id="PF02829">
    <property type="entry name" value="3H"/>
    <property type="match status" value="1"/>
</dbReference>
<evidence type="ECO:0000313" key="4">
    <source>
        <dbReference type="EMBL" id="STY71943.1"/>
    </source>
</evidence>
<keyword evidence="1" id="KW-0479">Metal-binding</keyword>
<evidence type="ECO:0000256" key="1">
    <source>
        <dbReference type="PIRSR" id="PIRSR037847-1"/>
    </source>
</evidence>
<dbReference type="InterPro" id="IPR004173">
    <property type="entry name" value="3H_domain"/>
</dbReference>
<feature type="binding site" evidence="1">
    <location>
        <position position="77"/>
    </location>
    <ligand>
        <name>Ni(2+)</name>
        <dbReference type="ChEBI" id="CHEBI:49786"/>
    </ligand>
</feature>